<feature type="domain" description="ABC transmembrane type-1" evidence="7">
    <location>
        <begin position="182"/>
        <end position="377"/>
    </location>
</feature>
<evidence type="ECO:0000256" key="2">
    <source>
        <dbReference type="ARBA" id="ARBA00022448"/>
    </source>
</evidence>
<keyword evidence="4 6" id="KW-1133">Transmembrane helix</keyword>
<dbReference type="SUPFAM" id="SSF161098">
    <property type="entry name" value="MetI-like"/>
    <property type="match status" value="1"/>
</dbReference>
<dbReference type="RefSeq" id="WP_179632241.1">
    <property type="nucleotide sequence ID" value="NZ_JACCFH010000001.1"/>
</dbReference>
<dbReference type="PROSITE" id="PS50928">
    <property type="entry name" value="ABC_TM1"/>
    <property type="match status" value="1"/>
</dbReference>
<dbReference type="Proteomes" id="UP000518288">
    <property type="component" value="Unassembled WGS sequence"/>
</dbReference>
<dbReference type="PANTHER" id="PTHR30177">
    <property type="entry name" value="GLYCINE BETAINE/L-PROLINE TRANSPORT SYSTEM PERMEASE PROTEIN PROW"/>
    <property type="match status" value="1"/>
</dbReference>
<evidence type="ECO:0000256" key="1">
    <source>
        <dbReference type="ARBA" id="ARBA00004651"/>
    </source>
</evidence>
<sequence length="389" mass="40777">MRGRPRPTHPVLWVLLLAGMAAAFGLPFLTQAPNRLLSGVGVPLSEVLVGTRHWALAPVLLLLAAALHAPSASTTRWLALVGATGLLAGLTWLAGTHASALQSEDLPLGRTSLGGGYWVLAVLCGLAMAEAVRGWSTRAWLSLLGSVVFVAPVVALVWNGQLDALSLMKEYDNRRDVFDAALQRHLLLVGATLLPTLLIGVPLGVLASRRPKMQPALLSALNLLQTVPSIALFALLMVPLAALASRWPVLAHWGISGIGVAPAVTALTLYSLLPTVRSTMAGLDQIAPGVLEAARGMGMTRRQLFWQVEVPLAWPVWLAGLRVTTVQALGLAMVSALIGAGGFGAVMFQGLLSSAVDLVLLGVVPVVALAVVADALFKVLAQWTTRGAR</sequence>
<keyword evidence="5 6" id="KW-0472">Membrane</keyword>
<proteinExistence type="inferred from homology"/>
<comment type="subcellular location">
    <subcellularLocation>
        <location evidence="1 6">Cell membrane</location>
        <topology evidence="1 6">Multi-pass membrane protein</topology>
    </subcellularLocation>
</comment>
<evidence type="ECO:0000259" key="7">
    <source>
        <dbReference type="PROSITE" id="PS50928"/>
    </source>
</evidence>
<feature type="transmembrane region" description="Helical" evidence="6">
    <location>
        <begin position="115"/>
        <end position="132"/>
    </location>
</feature>
<feature type="transmembrane region" description="Helical" evidence="6">
    <location>
        <begin position="220"/>
        <end position="244"/>
    </location>
</feature>
<feature type="transmembrane region" description="Helical" evidence="6">
    <location>
        <begin position="358"/>
        <end position="381"/>
    </location>
</feature>
<dbReference type="InterPro" id="IPR051204">
    <property type="entry name" value="ABC_transp_perm/SBD"/>
</dbReference>
<feature type="transmembrane region" description="Helical" evidence="6">
    <location>
        <begin position="12"/>
        <end position="32"/>
    </location>
</feature>
<comment type="caution">
    <text evidence="8">The sequence shown here is derived from an EMBL/GenBank/DDBJ whole genome shotgun (WGS) entry which is preliminary data.</text>
</comment>
<dbReference type="AlphaFoldDB" id="A0A7Y9U3T9"/>
<protein>
    <submittedName>
        <fullName evidence="8">Osmoprotectant transport system permease protein</fullName>
    </submittedName>
</protein>
<evidence type="ECO:0000256" key="5">
    <source>
        <dbReference type="ARBA" id="ARBA00023136"/>
    </source>
</evidence>
<feature type="transmembrane region" description="Helical" evidence="6">
    <location>
        <begin position="186"/>
        <end position="208"/>
    </location>
</feature>
<dbReference type="Gene3D" id="1.10.3720.10">
    <property type="entry name" value="MetI-like"/>
    <property type="match status" value="1"/>
</dbReference>
<feature type="transmembrane region" description="Helical" evidence="6">
    <location>
        <begin position="328"/>
        <end position="352"/>
    </location>
</feature>
<feature type="transmembrane region" description="Helical" evidence="6">
    <location>
        <begin position="77"/>
        <end position="95"/>
    </location>
</feature>
<dbReference type="Pfam" id="PF00528">
    <property type="entry name" value="BPD_transp_1"/>
    <property type="match status" value="1"/>
</dbReference>
<evidence type="ECO:0000256" key="3">
    <source>
        <dbReference type="ARBA" id="ARBA00022692"/>
    </source>
</evidence>
<evidence type="ECO:0000313" key="9">
    <source>
        <dbReference type="Proteomes" id="UP000518288"/>
    </source>
</evidence>
<reference evidence="8 9" key="1">
    <citation type="submission" date="2020-07" db="EMBL/GenBank/DDBJ databases">
        <title>Genomic Encyclopedia of Archaeal and Bacterial Type Strains, Phase II (KMG-II): from individual species to whole genera.</title>
        <authorList>
            <person name="Goeker M."/>
        </authorList>
    </citation>
    <scope>NUCLEOTIDE SEQUENCE [LARGE SCALE GENOMIC DNA]</scope>
    <source>
        <strain evidence="8 9">DSM 21226</strain>
    </source>
</reference>
<organism evidence="8 9">
    <name type="scientific">Sphaerotilus montanus</name>
    <dbReference type="NCBI Taxonomy" id="522889"/>
    <lineage>
        <taxon>Bacteria</taxon>
        <taxon>Pseudomonadati</taxon>
        <taxon>Pseudomonadota</taxon>
        <taxon>Betaproteobacteria</taxon>
        <taxon>Burkholderiales</taxon>
        <taxon>Sphaerotilaceae</taxon>
        <taxon>Sphaerotilus</taxon>
    </lineage>
</organism>
<keyword evidence="9" id="KW-1185">Reference proteome</keyword>
<keyword evidence="2 6" id="KW-0813">Transport</keyword>
<comment type="similarity">
    <text evidence="6">Belongs to the binding-protein-dependent transport system permease family.</text>
</comment>
<dbReference type="GO" id="GO:0031460">
    <property type="term" value="P:glycine betaine transport"/>
    <property type="evidence" value="ECO:0007669"/>
    <property type="project" value="TreeGrafter"/>
</dbReference>
<dbReference type="PANTHER" id="PTHR30177:SF30">
    <property type="entry name" value="GLYCINE BETAINE UPTAKE SYSTEM PERMEASE PROTEIN YEHY"/>
    <property type="match status" value="1"/>
</dbReference>
<keyword evidence="3 6" id="KW-0812">Transmembrane</keyword>
<dbReference type="GO" id="GO:0055085">
    <property type="term" value="P:transmembrane transport"/>
    <property type="evidence" value="ECO:0007669"/>
    <property type="project" value="InterPro"/>
</dbReference>
<dbReference type="InterPro" id="IPR000515">
    <property type="entry name" value="MetI-like"/>
</dbReference>
<feature type="transmembrane region" description="Helical" evidence="6">
    <location>
        <begin position="250"/>
        <end position="273"/>
    </location>
</feature>
<dbReference type="CDD" id="cd06261">
    <property type="entry name" value="TM_PBP2"/>
    <property type="match status" value="1"/>
</dbReference>
<evidence type="ECO:0000256" key="6">
    <source>
        <dbReference type="RuleBase" id="RU363032"/>
    </source>
</evidence>
<gene>
    <name evidence="8" type="ORF">BDD16_000214</name>
</gene>
<feature type="transmembrane region" description="Helical" evidence="6">
    <location>
        <begin position="52"/>
        <end position="70"/>
    </location>
</feature>
<evidence type="ECO:0000313" key="8">
    <source>
        <dbReference type="EMBL" id="NYG31228.1"/>
    </source>
</evidence>
<dbReference type="EMBL" id="JACCFH010000001">
    <property type="protein sequence ID" value="NYG31228.1"/>
    <property type="molecule type" value="Genomic_DNA"/>
</dbReference>
<name>A0A7Y9U3T9_9BURK</name>
<feature type="transmembrane region" description="Helical" evidence="6">
    <location>
        <begin position="139"/>
        <end position="158"/>
    </location>
</feature>
<dbReference type="GO" id="GO:0005886">
    <property type="term" value="C:plasma membrane"/>
    <property type="evidence" value="ECO:0007669"/>
    <property type="project" value="UniProtKB-SubCell"/>
</dbReference>
<evidence type="ECO:0000256" key="4">
    <source>
        <dbReference type="ARBA" id="ARBA00022989"/>
    </source>
</evidence>
<accession>A0A7Y9U3T9</accession>
<dbReference type="InterPro" id="IPR035906">
    <property type="entry name" value="MetI-like_sf"/>
</dbReference>